<keyword evidence="3" id="KW-0238">DNA-binding</keyword>
<evidence type="ECO:0000313" key="10">
    <source>
        <dbReference type="RefSeq" id="XP_015878306.3"/>
    </source>
</evidence>
<proteinExistence type="inferred from homology"/>
<dbReference type="FunFam" id="2.20.25.80:FF:000007">
    <property type="entry name" value="WRKY transcription factor 22"/>
    <property type="match status" value="1"/>
</dbReference>
<comment type="similarity">
    <text evidence="6">Belongs to the WRKY group II-e family.</text>
</comment>
<feature type="region of interest" description="Disordered" evidence="7">
    <location>
        <begin position="119"/>
        <end position="139"/>
    </location>
</feature>
<feature type="region of interest" description="Disordered" evidence="7">
    <location>
        <begin position="424"/>
        <end position="473"/>
    </location>
</feature>
<keyword evidence="9" id="KW-1185">Reference proteome</keyword>
<dbReference type="GeneID" id="107414664"/>
<evidence type="ECO:0000256" key="6">
    <source>
        <dbReference type="ARBA" id="ARBA00060761"/>
    </source>
</evidence>
<keyword evidence="5" id="KW-0539">Nucleus</keyword>
<dbReference type="InterPro" id="IPR044810">
    <property type="entry name" value="WRKY_plant"/>
</dbReference>
<feature type="compositionally biased region" description="Polar residues" evidence="7">
    <location>
        <begin position="335"/>
        <end position="344"/>
    </location>
</feature>
<dbReference type="SUPFAM" id="SSF118290">
    <property type="entry name" value="WRKY DNA-binding domain"/>
    <property type="match status" value="1"/>
</dbReference>
<evidence type="ECO:0000256" key="5">
    <source>
        <dbReference type="ARBA" id="ARBA00023242"/>
    </source>
</evidence>
<feature type="compositionally biased region" description="Low complexity" evidence="7">
    <location>
        <begin position="449"/>
        <end position="467"/>
    </location>
</feature>
<feature type="compositionally biased region" description="Low complexity" evidence="7">
    <location>
        <begin position="345"/>
        <end position="357"/>
    </location>
</feature>
<evidence type="ECO:0000313" key="9">
    <source>
        <dbReference type="Proteomes" id="UP001652623"/>
    </source>
</evidence>
<feature type="region of interest" description="Disordered" evidence="7">
    <location>
        <begin position="172"/>
        <end position="192"/>
    </location>
</feature>
<feature type="compositionally biased region" description="Basic residues" evidence="7">
    <location>
        <begin position="225"/>
        <end position="236"/>
    </location>
</feature>
<dbReference type="InterPro" id="IPR036576">
    <property type="entry name" value="WRKY_dom_sf"/>
</dbReference>
<feature type="compositionally biased region" description="Polar residues" evidence="7">
    <location>
        <begin position="310"/>
        <end position="327"/>
    </location>
</feature>
<comment type="subcellular location">
    <subcellularLocation>
        <location evidence="1">Nucleus</location>
    </subcellularLocation>
</comment>
<feature type="compositionally biased region" description="Basic and acidic residues" evidence="7">
    <location>
        <begin position="369"/>
        <end position="384"/>
    </location>
</feature>
<gene>
    <name evidence="10" type="primary">LOC107414664</name>
</gene>
<dbReference type="GO" id="GO:0003700">
    <property type="term" value="F:DNA-binding transcription factor activity"/>
    <property type="evidence" value="ECO:0007669"/>
    <property type="project" value="InterPro"/>
</dbReference>
<evidence type="ECO:0000256" key="2">
    <source>
        <dbReference type="ARBA" id="ARBA00023015"/>
    </source>
</evidence>
<keyword evidence="4" id="KW-0804">Transcription</keyword>
<dbReference type="Gene3D" id="2.20.25.80">
    <property type="entry name" value="WRKY domain"/>
    <property type="match status" value="1"/>
</dbReference>
<dbReference type="PROSITE" id="PS50811">
    <property type="entry name" value="WRKY"/>
    <property type="match status" value="1"/>
</dbReference>
<reference evidence="10" key="1">
    <citation type="submission" date="2025-08" db="UniProtKB">
        <authorList>
            <consortium name="RefSeq"/>
        </authorList>
    </citation>
    <scope>IDENTIFICATION</scope>
    <source>
        <tissue evidence="10">Seedling</tissue>
    </source>
</reference>
<sequence>MAEDWDLYAVVRSCKSATHTATATAAAAADDDNIYPISSSTSATCATEGEEEDPLACLASLKFEENDDPFSFPNLLVEPRNNAFQELQQFYEPFFSNHTTTTTTTTTSTNNLGVVIPDSSISEFGGKTSGQQQKQQHHHHDNNNLLNISANIRPRFSPASYISGFGGFSGDKQVKHAQAQPKQEQQNIEQEARDQQGLIIQRPETSSAAATRCLSIGQSQTQTPRSRKRKSQQKRMVCHVTQENLSGDLWAWRKYGQKPIKGSPYPRNYYRCSSSKGCAARKQVERSNTDPNMFIVTYTGEHTHPRPTHRNSLAGSTRTKFTANQKQTTDKDTDQPSSTMAANNPSCSSPLSGTSLSPPTPLTVQTDEETAKLQAEDKLSKESEEIMDDENEDIEIEDDILIPNMVMSEDIFLGLQELGCISSSPPGTATAADQIQSPSNSRDSFSEKGPSSLGSYWASSSSAAAGATVGGGC</sequence>
<accession>A0A6P3ZHX6</accession>
<dbReference type="Proteomes" id="UP001652623">
    <property type="component" value="Chromosome 8"/>
</dbReference>
<dbReference type="InParanoid" id="A0A6P3ZHX6"/>
<evidence type="ECO:0000256" key="4">
    <source>
        <dbReference type="ARBA" id="ARBA00023163"/>
    </source>
</evidence>
<dbReference type="GO" id="GO:0000976">
    <property type="term" value="F:transcription cis-regulatory region binding"/>
    <property type="evidence" value="ECO:0007669"/>
    <property type="project" value="TreeGrafter"/>
</dbReference>
<feature type="compositionally biased region" description="Polar residues" evidence="7">
    <location>
        <begin position="180"/>
        <end position="189"/>
    </location>
</feature>
<keyword evidence="2" id="KW-0805">Transcription regulation</keyword>
<feature type="region of interest" description="Disordered" evidence="7">
    <location>
        <begin position="214"/>
        <end position="236"/>
    </location>
</feature>
<dbReference type="KEGG" id="zju:107414664"/>
<protein>
    <submittedName>
        <fullName evidence="10">Probable WRKY transcription factor 27</fullName>
    </submittedName>
</protein>
<feature type="domain" description="WRKY" evidence="8">
    <location>
        <begin position="241"/>
        <end position="307"/>
    </location>
</feature>
<dbReference type="SMR" id="A0A6P3ZHX6"/>
<evidence type="ECO:0000256" key="7">
    <source>
        <dbReference type="SAM" id="MobiDB-lite"/>
    </source>
</evidence>
<dbReference type="InterPro" id="IPR003657">
    <property type="entry name" value="WRKY_dom"/>
</dbReference>
<dbReference type="GO" id="GO:0005634">
    <property type="term" value="C:nucleus"/>
    <property type="evidence" value="ECO:0007669"/>
    <property type="project" value="UniProtKB-SubCell"/>
</dbReference>
<dbReference type="RefSeq" id="XP_015878306.3">
    <property type="nucleotide sequence ID" value="XM_016022820.4"/>
</dbReference>
<name>A0A6P3ZHX6_ZIZJJ</name>
<evidence type="ECO:0000256" key="1">
    <source>
        <dbReference type="ARBA" id="ARBA00004123"/>
    </source>
</evidence>
<dbReference type="SMART" id="SM00774">
    <property type="entry name" value="WRKY"/>
    <property type="match status" value="1"/>
</dbReference>
<organism evidence="9 10">
    <name type="scientific">Ziziphus jujuba</name>
    <name type="common">Chinese jujube</name>
    <name type="synonym">Ziziphus sativa</name>
    <dbReference type="NCBI Taxonomy" id="326968"/>
    <lineage>
        <taxon>Eukaryota</taxon>
        <taxon>Viridiplantae</taxon>
        <taxon>Streptophyta</taxon>
        <taxon>Embryophyta</taxon>
        <taxon>Tracheophyta</taxon>
        <taxon>Spermatophyta</taxon>
        <taxon>Magnoliopsida</taxon>
        <taxon>eudicotyledons</taxon>
        <taxon>Gunneridae</taxon>
        <taxon>Pentapetalae</taxon>
        <taxon>rosids</taxon>
        <taxon>fabids</taxon>
        <taxon>Rosales</taxon>
        <taxon>Rhamnaceae</taxon>
        <taxon>Paliureae</taxon>
        <taxon>Ziziphus</taxon>
    </lineage>
</organism>
<dbReference type="Pfam" id="PF03106">
    <property type="entry name" value="WRKY"/>
    <property type="match status" value="1"/>
</dbReference>
<evidence type="ECO:0000259" key="8">
    <source>
        <dbReference type="PROSITE" id="PS50811"/>
    </source>
</evidence>
<dbReference type="PANTHER" id="PTHR32096">
    <property type="entry name" value="WRKY TRANSCRIPTION FACTOR 30-RELATED-RELATED"/>
    <property type="match status" value="1"/>
</dbReference>
<feature type="region of interest" description="Disordered" evidence="7">
    <location>
        <begin position="300"/>
        <end position="393"/>
    </location>
</feature>
<dbReference type="AlphaFoldDB" id="A0A6P3ZHX6"/>
<evidence type="ECO:0000256" key="3">
    <source>
        <dbReference type="ARBA" id="ARBA00023125"/>
    </source>
</evidence>
<feature type="compositionally biased region" description="Polar residues" evidence="7">
    <location>
        <begin position="424"/>
        <end position="443"/>
    </location>
</feature>
<dbReference type="PANTHER" id="PTHR32096:SF80">
    <property type="entry name" value="WRKY TRANSCRIPTION FACTOR 27-RELATED"/>
    <property type="match status" value="1"/>
</dbReference>